<organism evidence="2 3">
    <name type="scientific">Luteolibacter soli</name>
    <dbReference type="NCBI Taxonomy" id="3135280"/>
    <lineage>
        <taxon>Bacteria</taxon>
        <taxon>Pseudomonadati</taxon>
        <taxon>Verrucomicrobiota</taxon>
        <taxon>Verrucomicrobiia</taxon>
        <taxon>Verrucomicrobiales</taxon>
        <taxon>Verrucomicrobiaceae</taxon>
        <taxon>Luteolibacter</taxon>
    </lineage>
</organism>
<dbReference type="EMBL" id="JBBUKT010000005">
    <property type="protein sequence ID" value="MEK7951665.1"/>
    <property type="molecule type" value="Genomic_DNA"/>
</dbReference>
<reference evidence="2 3" key="1">
    <citation type="submission" date="2024-04" db="EMBL/GenBank/DDBJ databases">
        <title>Luteolibacter sp. isolated from soil.</title>
        <authorList>
            <person name="An J."/>
        </authorList>
    </citation>
    <scope>NUCLEOTIDE SEQUENCE [LARGE SCALE GENOMIC DNA]</scope>
    <source>
        <strain evidence="2 3">Y139</strain>
    </source>
</reference>
<evidence type="ECO:0000313" key="2">
    <source>
        <dbReference type="EMBL" id="MEK7951665.1"/>
    </source>
</evidence>
<name>A0ABU9AW89_9BACT</name>
<sequence length="165" mass="19002">MMRPFYKARLFWCGVPGLVFLLWVWWDSGGYESRLKWNRGWGFREVRVERGMMGYMRLIDPTAGPGVKGELSADRLPFPEDDGTGGWKGRARKFDFFPTAFEKTVMEVEPSAGVIVDWVDSRLALWAAVAGYGVVWLGMVFAWQWRRRRVMRRLTDLAKGTEVAG</sequence>
<keyword evidence="1" id="KW-0812">Transmembrane</keyword>
<keyword evidence="3" id="KW-1185">Reference proteome</keyword>
<keyword evidence="1" id="KW-1133">Transmembrane helix</keyword>
<comment type="caution">
    <text evidence="2">The sequence shown here is derived from an EMBL/GenBank/DDBJ whole genome shotgun (WGS) entry which is preliminary data.</text>
</comment>
<evidence type="ECO:0000313" key="3">
    <source>
        <dbReference type="Proteomes" id="UP001371305"/>
    </source>
</evidence>
<evidence type="ECO:0008006" key="4">
    <source>
        <dbReference type="Google" id="ProtNLM"/>
    </source>
</evidence>
<evidence type="ECO:0000256" key="1">
    <source>
        <dbReference type="SAM" id="Phobius"/>
    </source>
</evidence>
<accession>A0ABU9AW89</accession>
<dbReference type="Proteomes" id="UP001371305">
    <property type="component" value="Unassembled WGS sequence"/>
</dbReference>
<keyword evidence="1" id="KW-0472">Membrane</keyword>
<proteinExistence type="predicted"/>
<feature type="transmembrane region" description="Helical" evidence="1">
    <location>
        <begin position="9"/>
        <end position="26"/>
    </location>
</feature>
<feature type="transmembrane region" description="Helical" evidence="1">
    <location>
        <begin position="123"/>
        <end position="143"/>
    </location>
</feature>
<dbReference type="RefSeq" id="WP_341405320.1">
    <property type="nucleotide sequence ID" value="NZ_JBBUKT010000005.1"/>
</dbReference>
<protein>
    <recommendedName>
        <fullName evidence="4">DUF3592 domain-containing protein</fullName>
    </recommendedName>
</protein>
<gene>
    <name evidence="2" type="ORF">WKV53_14200</name>
</gene>